<dbReference type="RefSeq" id="WP_140668828.1">
    <property type="nucleotide sequence ID" value="NZ_RCZE01000008.1"/>
</dbReference>
<reference evidence="7 8" key="1">
    <citation type="journal article" date="2019" name="Environ. Microbiol.">
        <title>Species interactions and distinct microbial communities in high Arctic permafrost affected cryosols are associated with the CH4 and CO2 gas fluxes.</title>
        <authorList>
            <person name="Altshuler I."/>
            <person name="Hamel J."/>
            <person name="Turney S."/>
            <person name="Magnuson E."/>
            <person name="Levesque R."/>
            <person name="Greer C."/>
            <person name="Whyte L.G."/>
        </authorList>
    </citation>
    <scope>NUCLEOTIDE SEQUENCE [LARGE SCALE GENOMIC DNA]</scope>
    <source>
        <strain evidence="7 8">E3</strain>
    </source>
</reference>
<dbReference type="PROSITE" id="PS01124">
    <property type="entry name" value="HTH_ARAC_FAMILY_2"/>
    <property type="match status" value="1"/>
</dbReference>
<dbReference type="AlphaFoldDB" id="A0A502HSS1"/>
<comment type="caution">
    <text evidence="7">The sequence shown here is derived from an EMBL/GenBank/DDBJ whole genome shotgun (WGS) entry which is preliminary data.</text>
</comment>
<keyword evidence="2" id="KW-0238">DNA-binding</keyword>
<dbReference type="EMBL" id="RCZE01000008">
    <property type="protein sequence ID" value="TPG76392.1"/>
    <property type="molecule type" value="Genomic_DNA"/>
</dbReference>
<feature type="domain" description="HTH araC/xylS-type" evidence="6">
    <location>
        <begin position="183"/>
        <end position="281"/>
    </location>
</feature>
<accession>A0A502HSS1</accession>
<protein>
    <submittedName>
        <fullName evidence="7">AraC family transcriptional regulator</fullName>
    </submittedName>
</protein>
<dbReference type="Pfam" id="PF12833">
    <property type="entry name" value="HTH_18"/>
    <property type="match status" value="1"/>
</dbReference>
<dbReference type="PANTHER" id="PTHR46796:SF6">
    <property type="entry name" value="ARAC SUBFAMILY"/>
    <property type="match status" value="1"/>
</dbReference>
<evidence type="ECO:0000313" key="8">
    <source>
        <dbReference type="Proteomes" id="UP000317933"/>
    </source>
</evidence>
<proteinExistence type="predicted"/>
<evidence type="ECO:0000256" key="5">
    <source>
        <dbReference type="ARBA" id="ARBA00037345"/>
    </source>
</evidence>
<organism evidence="7 8">
    <name type="scientific">Pseudomonas arsenicoxydans</name>
    <dbReference type="NCBI Taxonomy" id="702115"/>
    <lineage>
        <taxon>Bacteria</taxon>
        <taxon>Pseudomonadati</taxon>
        <taxon>Pseudomonadota</taxon>
        <taxon>Gammaproteobacteria</taxon>
        <taxon>Pseudomonadales</taxon>
        <taxon>Pseudomonadaceae</taxon>
        <taxon>Pseudomonas</taxon>
    </lineage>
</organism>
<sequence length="289" mass="31810">MSPQQQVHEAMGLPMVGGMLCREMPLYAERYFLHATDHAVPPIGVMTLLTQLGGSRVQESMKGELRSTSLPCVSLLMPAGCATHWHYSGSVDFAVFYLPERTDGVFQSLRELCVGAQAPLPFSDALVSAAARQLMDELNLRAKADQGFMARLATVMLEQVGRALRADTSSGIHPPHMHLARLQAVLAYIREHLAQELSINQLAEQAGVSPAHFRRLFQRAMGLPPHRYVMNARLEHARNLLIQTDLPILHIALECGFCTQSHLTAAFKTAHATTPAQYRAQAGDNRGRA</sequence>
<evidence type="ECO:0000259" key="6">
    <source>
        <dbReference type="PROSITE" id="PS01124"/>
    </source>
</evidence>
<dbReference type="Gene3D" id="1.10.10.60">
    <property type="entry name" value="Homeodomain-like"/>
    <property type="match status" value="2"/>
</dbReference>
<keyword evidence="3" id="KW-0010">Activator</keyword>
<comment type="function">
    <text evidence="5">Regulatory protein of the TOL plasmid xyl operons. XylS activates the xylXYZLTEGFJQKIH operon required for the degradation of toluene, m-xylene and p-xylene.</text>
</comment>
<evidence type="ECO:0000313" key="7">
    <source>
        <dbReference type="EMBL" id="TPG76392.1"/>
    </source>
</evidence>
<evidence type="ECO:0000256" key="3">
    <source>
        <dbReference type="ARBA" id="ARBA00023159"/>
    </source>
</evidence>
<dbReference type="InterPro" id="IPR050204">
    <property type="entry name" value="AraC_XylS_family_regulators"/>
</dbReference>
<evidence type="ECO:0000256" key="4">
    <source>
        <dbReference type="ARBA" id="ARBA00023163"/>
    </source>
</evidence>
<gene>
    <name evidence="7" type="ORF">EAH78_18720</name>
</gene>
<keyword evidence="1" id="KW-0805">Transcription regulation</keyword>
<dbReference type="Proteomes" id="UP000317933">
    <property type="component" value="Unassembled WGS sequence"/>
</dbReference>
<evidence type="ECO:0000256" key="2">
    <source>
        <dbReference type="ARBA" id="ARBA00023125"/>
    </source>
</evidence>
<dbReference type="GO" id="GO:0043565">
    <property type="term" value="F:sequence-specific DNA binding"/>
    <property type="evidence" value="ECO:0007669"/>
    <property type="project" value="InterPro"/>
</dbReference>
<dbReference type="PANTHER" id="PTHR46796">
    <property type="entry name" value="HTH-TYPE TRANSCRIPTIONAL ACTIVATOR RHAS-RELATED"/>
    <property type="match status" value="1"/>
</dbReference>
<dbReference type="InterPro" id="IPR009057">
    <property type="entry name" value="Homeodomain-like_sf"/>
</dbReference>
<dbReference type="SUPFAM" id="SSF46689">
    <property type="entry name" value="Homeodomain-like"/>
    <property type="match status" value="2"/>
</dbReference>
<dbReference type="GO" id="GO:0003700">
    <property type="term" value="F:DNA-binding transcription factor activity"/>
    <property type="evidence" value="ECO:0007669"/>
    <property type="project" value="InterPro"/>
</dbReference>
<keyword evidence="4" id="KW-0804">Transcription</keyword>
<dbReference type="InterPro" id="IPR018060">
    <property type="entry name" value="HTH_AraC"/>
</dbReference>
<dbReference type="SMART" id="SM00342">
    <property type="entry name" value="HTH_ARAC"/>
    <property type="match status" value="1"/>
</dbReference>
<evidence type="ECO:0000256" key="1">
    <source>
        <dbReference type="ARBA" id="ARBA00023015"/>
    </source>
</evidence>
<name>A0A502HSS1_9PSED</name>